<evidence type="ECO:0000313" key="3">
    <source>
        <dbReference type="EMBL" id="RKS89752.1"/>
    </source>
</evidence>
<comment type="similarity">
    <text evidence="1">Belongs to the NAD(P)-dependent epimerase/dehydratase family.</text>
</comment>
<dbReference type="AlphaFoldDB" id="A0A495RQE6"/>
<dbReference type="InterPro" id="IPR001509">
    <property type="entry name" value="Epimerase_deHydtase"/>
</dbReference>
<dbReference type="Pfam" id="PF01370">
    <property type="entry name" value="Epimerase"/>
    <property type="match status" value="1"/>
</dbReference>
<dbReference type="OrthoDB" id="9803010at2"/>
<comment type="caution">
    <text evidence="3">The sequence shown here is derived from an EMBL/GenBank/DDBJ whole genome shotgun (WGS) entry which is preliminary data.</text>
</comment>
<dbReference type="PANTHER" id="PTHR43000">
    <property type="entry name" value="DTDP-D-GLUCOSE 4,6-DEHYDRATASE-RELATED"/>
    <property type="match status" value="1"/>
</dbReference>
<evidence type="ECO:0000313" key="4">
    <source>
        <dbReference type="Proteomes" id="UP000280091"/>
    </source>
</evidence>
<keyword evidence="4" id="KW-1185">Reference proteome</keyword>
<dbReference type="InterPro" id="IPR036291">
    <property type="entry name" value="NAD(P)-bd_dom_sf"/>
</dbReference>
<evidence type="ECO:0000259" key="2">
    <source>
        <dbReference type="Pfam" id="PF01370"/>
    </source>
</evidence>
<name>A0A495RQE6_9FLAO</name>
<proteinExistence type="inferred from homology"/>
<feature type="domain" description="NAD-dependent epimerase/dehydratase" evidence="2">
    <location>
        <begin position="4"/>
        <end position="217"/>
    </location>
</feature>
<dbReference type="RefSeq" id="WP_121366209.1">
    <property type="nucleotide sequence ID" value="NZ_RBXA01000005.1"/>
</dbReference>
<reference evidence="3 4" key="1">
    <citation type="submission" date="2018-10" db="EMBL/GenBank/DDBJ databases">
        <title>Genomic Encyclopedia of Archaeal and Bacterial Type Strains, Phase II (KMG-II): from individual species to whole genera.</title>
        <authorList>
            <person name="Goeker M."/>
        </authorList>
    </citation>
    <scope>NUCLEOTIDE SEQUENCE [LARGE SCALE GENOMIC DNA]</scope>
    <source>
        <strain evidence="3 4">DSM 15094</strain>
    </source>
</reference>
<sequence length="292" mass="33246">MAKILLTGATGFLGSHLLDSFVANGHEVAVLKRSTSDTWRIGHLLHKIISYNIDQVNLKTIFQEIKPDIIVHTACSYGRKNESLIDIVNSNLIFGLDLLEESITSNVNTFINTDSLLPRNLNDYSLSKAQFTDWLQKRSDKIQVVNFKIEHMYGIKDDTKKFLPWLINEMINGNDDINLTSGIQKRDFIYISDVVAAYNLVIKKRKSLSSWNVFDIGTNVFTEVKDFVLQIAEELERSYNREIVSRLKFGAIPYRSGDIMSPQLDNTKLIALGWQQNVAIADGVEKIIKNYK</sequence>
<dbReference type="EMBL" id="RBXA01000005">
    <property type="protein sequence ID" value="RKS89752.1"/>
    <property type="molecule type" value="Genomic_DNA"/>
</dbReference>
<accession>A0A495RQE6</accession>
<organism evidence="3 4">
    <name type="scientific">Flavobacterium limicola</name>
    <dbReference type="NCBI Taxonomy" id="180441"/>
    <lineage>
        <taxon>Bacteria</taxon>
        <taxon>Pseudomonadati</taxon>
        <taxon>Bacteroidota</taxon>
        <taxon>Flavobacteriia</taxon>
        <taxon>Flavobacteriales</taxon>
        <taxon>Flavobacteriaceae</taxon>
        <taxon>Flavobacterium</taxon>
    </lineage>
</organism>
<protein>
    <submittedName>
        <fullName evidence="3">Nucleoside-diphosphate-sugar epimerase</fullName>
    </submittedName>
</protein>
<dbReference type="Gene3D" id="3.40.50.720">
    <property type="entry name" value="NAD(P)-binding Rossmann-like Domain"/>
    <property type="match status" value="1"/>
</dbReference>
<gene>
    <name evidence="3" type="ORF">BC952_2930</name>
</gene>
<evidence type="ECO:0000256" key="1">
    <source>
        <dbReference type="ARBA" id="ARBA00007637"/>
    </source>
</evidence>
<dbReference type="Proteomes" id="UP000280091">
    <property type="component" value="Unassembled WGS sequence"/>
</dbReference>
<dbReference type="SUPFAM" id="SSF51735">
    <property type="entry name" value="NAD(P)-binding Rossmann-fold domains"/>
    <property type="match status" value="1"/>
</dbReference>